<accession>A0A178MMZ8</accession>
<dbReference type="AlphaFoldDB" id="A0A178MMZ8"/>
<dbReference type="Proteomes" id="UP000078543">
    <property type="component" value="Unassembled WGS sequence"/>
</dbReference>
<gene>
    <name evidence="2" type="ORF">A6A05_02350</name>
</gene>
<sequence length="390" mass="43610">MRATDAERAFLHELHAIKRDPLGKRIIHFAVSLAPAGEDLKLRMDGATRFIQKSFEKAQNFKLFTAGNRDLFVTYANLPLAEVVLICNKVEKLFMGDAVLSVRNAYNEFGFFKICDAVKELDRVVAAVKAITGRGGAQDDEGGQQPMKPELLAVLIERLRNADMRNCIESQSIYLAGDSSHSVEFVEFTLSADKIQRNFLPGIQITSNPWLFHALREELDRAALKAMVREVQEYSHKSFSANLGINTILSKDFAEFLVRAPEGLASRFVIEVHKTDLIQNSALIPAVRKVTGEAKIKLCIDGVEWRDFELLNFEKLRPDYVKIIWNNDLLEATPAELSSFVKAVQGFGAGTKAILSHCDNPKAFPLIRPMGIRLVQGRLADQFYKSGVAL</sequence>
<feature type="domain" description="EAL" evidence="1">
    <location>
        <begin position="215"/>
        <end position="379"/>
    </location>
</feature>
<dbReference type="Gene3D" id="3.20.20.450">
    <property type="entry name" value="EAL domain"/>
    <property type="match status" value="1"/>
</dbReference>
<dbReference type="OrthoDB" id="8431402at2"/>
<comment type="caution">
    <text evidence="2">The sequence shown here is derived from an EMBL/GenBank/DDBJ whole genome shotgun (WGS) entry which is preliminary data.</text>
</comment>
<keyword evidence="3" id="KW-1185">Reference proteome</keyword>
<dbReference type="STRING" id="1437059.A6A05_02350"/>
<dbReference type="EMBL" id="LWQU01000141">
    <property type="protein sequence ID" value="OAN50071.1"/>
    <property type="molecule type" value="Genomic_DNA"/>
</dbReference>
<evidence type="ECO:0000259" key="1">
    <source>
        <dbReference type="Pfam" id="PF00563"/>
    </source>
</evidence>
<protein>
    <recommendedName>
        <fullName evidence="1">EAL domain-containing protein</fullName>
    </recommendedName>
</protein>
<name>A0A178MMZ8_9PROT</name>
<dbReference type="InterPro" id="IPR035919">
    <property type="entry name" value="EAL_sf"/>
</dbReference>
<evidence type="ECO:0000313" key="3">
    <source>
        <dbReference type="Proteomes" id="UP000078543"/>
    </source>
</evidence>
<evidence type="ECO:0000313" key="2">
    <source>
        <dbReference type="EMBL" id="OAN50071.1"/>
    </source>
</evidence>
<organism evidence="2 3">
    <name type="scientific">Magnetospirillum moscoviense</name>
    <dbReference type="NCBI Taxonomy" id="1437059"/>
    <lineage>
        <taxon>Bacteria</taxon>
        <taxon>Pseudomonadati</taxon>
        <taxon>Pseudomonadota</taxon>
        <taxon>Alphaproteobacteria</taxon>
        <taxon>Rhodospirillales</taxon>
        <taxon>Rhodospirillaceae</taxon>
        <taxon>Magnetospirillum</taxon>
    </lineage>
</organism>
<dbReference type="RefSeq" id="WP_068500867.1">
    <property type="nucleotide sequence ID" value="NZ_LWQU01000141.1"/>
</dbReference>
<proteinExistence type="predicted"/>
<dbReference type="Pfam" id="PF00563">
    <property type="entry name" value="EAL"/>
    <property type="match status" value="1"/>
</dbReference>
<reference evidence="2 3" key="1">
    <citation type="submission" date="2016-04" db="EMBL/GenBank/DDBJ databases">
        <title>Draft genome sequence of freshwater magnetotactic bacteria Magnetospirillum marisnigri SP-1 and Magnetospirillum moscoviense BB-1.</title>
        <authorList>
            <person name="Koziaeva V."/>
            <person name="Dziuba M.V."/>
            <person name="Ivanov T.M."/>
            <person name="Kuznetsov B."/>
            <person name="Grouzdev D.S."/>
        </authorList>
    </citation>
    <scope>NUCLEOTIDE SEQUENCE [LARGE SCALE GENOMIC DNA]</scope>
    <source>
        <strain evidence="2 3">BB-1</strain>
    </source>
</reference>
<dbReference type="SUPFAM" id="SSF141868">
    <property type="entry name" value="EAL domain-like"/>
    <property type="match status" value="1"/>
</dbReference>
<dbReference type="InterPro" id="IPR001633">
    <property type="entry name" value="EAL_dom"/>
</dbReference>